<evidence type="ECO:0000256" key="1">
    <source>
        <dbReference type="ARBA" id="ARBA00000085"/>
    </source>
</evidence>
<feature type="transmembrane region" description="Helical" evidence="14">
    <location>
        <begin position="191"/>
        <end position="209"/>
    </location>
</feature>
<dbReference type="PANTHER" id="PTHR45528">
    <property type="entry name" value="SENSOR HISTIDINE KINASE CPXA"/>
    <property type="match status" value="1"/>
</dbReference>
<dbReference type="FunFam" id="1.10.287.130:FF:000001">
    <property type="entry name" value="Two-component sensor histidine kinase"/>
    <property type="match status" value="1"/>
</dbReference>
<dbReference type="STRING" id="1330534.L323_00115"/>
<evidence type="ECO:0000256" key="12">
    <source>
        <dbReference type="ARBA" id="ARBA00023012"/>
    </source>
</evidence>
<evidence type="ECO:0000256" key="14">
    <source>
        <dbReference type="SAM" id="Phobius"/>
    </source>
</evidence>
<dbReference type="FunFam" id="3.30.565.10:FF:000006">
    <property type="entry name" value="Sensor histidine kinase WalK"/>
    <property type="match status" value="1"/>
</dbReference>
<dbReference type="GO" id="GO:0005886">
    <property type="term" value="C:plasma membrane"/>
    <property type="evidence" value="ECO:0007669"/>
    <property type="project" value="UniProtKB-SubCell"/>
</dbReference>
<dbReference type="Gene3D" id="3.30.565.10">
    <property type="entry name" value="Histidine kinase-like ATPase, C-terminal domain"/>
    <property type="match status" value="1"/>
</dbReference>
<keyword evidence="10" id="KW-0067">ATP-binding</keyword>
<organism evidence="17 18">
    <name type="scientific">Ruminiclostridium papyrosolvens C7</name>
    <dbReference type="NCBI Taxonomy" id="1330534"/>
    <lineage>
        <taxon>Bacteria</taxon>
        <taxon>Bacillati</taxon>
        <taxon>Bacillota</taxon>
        <taxon>Clostridia</taxon>
        <taxon>Eubacteriales</taxon>
        <taxon>Oscillospiraceae</taxon>
        <taxon>Ruminiclostridium</taxon>
    </lineage>
</organism>
<keyword evidence="6" id="KW-0808">Transferase</keyword>
<evidence type="ECO:0000313" key="18">
    <source>
        <dbReference type="Proteomes" id="UP000016860"/>
    </source>
</evidence>
<evidence type="ECO:0000256" key="5">
    <source>
        <dbReference type="ARBA" id="ARBA00022553"/>
    </source>
</evidence>
<keyword evidence="11 14" id="KW-1133">Transmembrane helix</keyword>
<dbReference type="GO" id="GO:0000155">
    <property type="term" value="F:phosphorelay sensor kinase activity"/>
    <property type="evidence" value="ECO:0007669"/>
    <property type="project" value="InterPro"/>
</dbReference>
<dbReference type="Gene3D" id="1.10.287.130">
    <property type="match status" value="1"/>
</dbReference>
<dbReference type="Gene3D" id="6.10.340.10">
    <property type="match status" value="1"/>
</dbReference>
<evidence type="ECO:0000256" key="6">
    <source>
        <dbReference type="ARBA" id="ARBA00022679"/>
    </source>
</evidence>
<dbReference type="PROSITE" id="PS50109">
    <property type="entry name" value="HIS_KIN"/>
    <property type="match status" value="1"/>
</dbReference>
<dbReference type="SMART" id="SM00387">
    <property type="entry name" value="HATPase_c"/>
    <property type="match status" value="1"/>
</dbReference>
<evidence type="ECO:0000256" key="4">
    <source>
        <dbReference type="ARBA" id="ARBA00022475"/>
    </source>
</evidence>
<dbReference type="PRINTS" id="PR00344">
    <property type="entry name" value="BCTRLSENSOR"/>
</dbReference>
<dbReference type="PROSITE" id="PS50885">
    <property type="entry name" value="HAMP"/>
    <property type="match status" value="1"/>
</dbReference>
<dbReference type="Proteomes" id="UP000016860">
    <property type="component" value="Unassembled WGS sequence"/>
</dbReference>
<dbReference type="RefSeq" id="WP_020813695.1">
    <property type="nucleotide sequence ID" value="NZ_ATAY01000004.1"/>
</dbReference>
<dbReference type="SUPFAM" id="SSF55874">
    <property type="entry name" value="ATPase domain of HSP90 chaperone/DNA topoisomerase II/histidine kinase"/>
    <property type="match status" value="1"/>
</dbReference>
<evidence type="ECO:0000259" key="15">
    <source>
        <dbReference type="PROSITE" id="PS50109"/>
    </source>
</evidence>
<evidence type="ECO:0000256" key="9">
    <source>
        <dbReference type="ARBA" id="ARBA00022777"/>
    </source>
</evidence>
<dbReference type="InterPro" id="IPR036097">
    <property type="entry name" value="HisK_dim/P_sf"/>
</dbReference>
<dbReference type="Pfam" id="PF02518">
    <property type="entry name" value="HATPase_c"/>
    <property type="match status" value="1"/>
</dbReference>
<evidence type="ECO:0000256" key="13">
    <source>
        <dbReference type="ARBA" id="ARBA00023136"/>
    </source>
</evidence>
<dbReference type="InterPro" id="IPR003594">
    <property type="entry name" value="HATPase_dom"/>
</dbReference>
<evidence type="ECO:0000256" key="11">
    <source>
        <dbReference type="ARBA" id="ARBA00022989"/>
    </source>
</evidence>
<dbReference type="PATRIC" id="fig|1330534.3.peg.23"/>
<keyword evidence="5" id="KW-0597">Phosphoprotein</keyword>
<dbReference type="InterPro" id="IPR004358">
    <property type="entry name" value="Sig_transdc_His_kin-like_C"/>
</dbReference>
<gene>
    <name evidence="17" type="ORF">L323_00115</name>
</gene>
<comment type="catalytic activity">
    <reaction evidence="1">
        <text>ATP + protein L-histidine = ADP + protein N-phospho-L-histidine.</text>
        <dbReference type="EC" id="2.7.13.3"/>
    </reaction>
</comment>
<reference evidence="17 18" key="1">
    <citation type="journal article" date="2013" name="Genome Announc.">
        <title>Draft Genome Sequence of the Cellulolytic Bacterium Clostridium papyrosolvens C7 (ATCC 700395).</title>
        <authorList>
            <person name="Zepeda V."/>
            <person name="Dassa B."/>
            <person name="Borovok I."/>
            <person name="Lamed R."/>
            <person name="Bayer E.A."/>
            <person name="Cate J.H."/>
        </authorList>
    </citation>
    <scope>NUCLEOTIDE SEQUENCE [LARGE SCALE GENOMIC DNA]</scope>
    <source>
        <strain evidence="17 18">C7</strain>
    </source>
</reference>
<evidence type="ECO:0000256" key="10">
    <source>
        <dbReference type="ARBA" id="ARBA00022840"/>
    </source>
</evidence>
<dbReference type="SUPFAM" id="SSF47384">
    <property type="entry name" value="Homodimeric domain of signal transducing histidine kinase"/>
    <property type="match status" value="1"/>
</dbReference>
<protein>
    <recommendedName>
        <fullName evidence="3">histidine kinase</fullName>
        <ecNumber evidence="3">2.7.13.3</ecNumber>
    </recommendedName>
</protein>
<keyword evidence="7 14" id="KW-0812">Transmembrane</keyword>
<dbReference type="InterPro" id="IPR003660">
    <property type="entry name" value="HAMP_dom"/>
</dbReference>
<keyword evidence="13 14" id="KW-0472">Membrane</keyword>
<dbReference type="PANTHER" id="PTHR45528:SF1">
    <property type="entry name" value="SENSOR HISTIDINE KINASE CPXA"/>
    <property type="match status" value="1"/>
</dbReference>
<name>U4R7H0_9FIRM</name>
<dbReference type="CDD" id="cd00075">
    <property type="entry name" value="HATPase"/>
    <property type="match status" value="1"/>
</dbReference>
<dbReference type="InterPro" id="IPR005467">
    <property type="entry name" value="His_kinase_dom"/>
</dbReference>
<keyword evidence="12" id="KW-0902">Two-component regulatory system</keyword>
<comment type="caution">
    <text evidence="17">The sequence shown here is derived from an EMBL/GenBank/DDBJ whole genome shotgun (WGS) entry which is preliminary data.</text>
</comment>
<keyword evidence="4" id="KW-1003">Cell membrane</keyword>
<keyword evidence="8" id="KW-0547">Nucleotide-binding</keyword>
<dbReference type="EC" id="2.7.13.3" evidence="3"/>
<proteinExistence type="predicted"/>
<sequence length="492" mass="55390">MRRDKVSIKYKIFLYLTAFVAVMLILLWLFQIVFLDDFYKQIKIHSIKSMAETIENNVGTENFQEFLSSLSREEDACIKILDDSGKTKYSVESQPNCIIHKLPPSELFRLYSSAEQNGGSYLEVFSMDKTMEKRGPAGYPFTNGFAPLGNLPGNIIYVKIVSTGDGSHSIIMLNSTITPVNATVNTLRIQLIWVTGITLLLALLMGLFISRKVSDPIIKINSSAKELAKGNYETSFPGRGYLEITELNDTLNYAAKELSKVEGLRRELIANISHDLRTPLTMITGYGEVMRDLPGENTPENVQIIIDEAKRLTTLVNDILDISQLQSGTRKINIETFNITESIRRILQRYNKLIEQEGYRIDFKSDKDIWVNADSVKISQVIYNLINNAITYTGADRTVTIIQSSTPKGVKVEITDTGEGISEEMLPLIWDRYYKIDKAHKRAAIGTGLGLSIVKSILDMHGAEYGVESELGKGSTFWFELTLNKNIEFEIT</sequence>
<evidence type="ECO:0000256" key="8">
    <source>
        <dbReference type="ARBA" id="ARBA00022741"/>
    </source>
</evidence>
<evidence type="ECO:0000256" key="7">
    <source>
        <dbReference type="ARBA" id="ARBA00022692"/>
    </source>
</evidence>
<dbReference type="GO" id="GO:0005524">
    <property type="term" value="F:ATP binding"/>
    <property type="evidence" value="ECO:0007669"/>
    <property type="project" value="UniProtKB-KW"/>
</dbReference>
<feature type="domain" description="Histidine kinase" evidence="15">
    <location>
        <begin position="271"/>
        <end position="485"/>
    </location>
</feature>
<dbReference type="SMART" id="SM00388">
    <property type="entry name" value="HisKA"/>
    <property type="match status" value="1"/>
</dbReference>
<dbReference type="EMBL" id="ATAY01000004">
    <property type="protein sequence ID" value="EPR14455.1"/>
    <property type="molecule type" value="Genomic_DNA"/>
</dbReference>
<dbReference type="InterPro" id="IPR036890">
    <property type="entry name" value="HATPase_C_sf"/>
</dbReference>
<dbReference type="Pfam" id="PF00512">
    <property type="entry name" value="HisKA"/>
    <property type="match status" value="1"/>
</dbReference>
<keyword evidence="9 17" id="KW-0418">Kinase</keyword>
<comment type="subcellular location">
    <subcellularLocation>
        <location evidence="2">Cell membrane</location>
        <topology evidence="2">Multi-pass membrane protein</topology>
    </subcellularLocation>
</comment>
<evidence type="ECO:0000313" key="17">
    <source>
        <dbReference type="EMBL" id="EPR14455.1"/>
    </source>
</evidence>
<evidence type="ECO:0000256" key="3">
    <source>
        <dbReference type="ARBA" id="ARBA00012438"/>
    </source>
</evidence>
<evidence type="ECO:0000259" key="16">
    <source>
        <dbReference type="PROSITE" id="PS50885"/>
    </source>
</evidence>
<evidence type="ECO:0000256" key="2">
    <source>
        <dbReference type="ARBA" id="ARBA00004651"/>
    </source>
</evidence>
<dbReference type="InterPro" id="IPR003661">
    <property type="entry name" value="HisK_dim/P_dom"/>
</dbReference>
<feature type="transmembrane region" description="Helical" evidence="14">
    <location>
        <begin position="12"/>
        <end position="34"/>
    </location>
</feature>
<feature type="domain" description="HAMP" evidence="16">
    <location>
        <begin position="211"/>
        <end position="263"/>
    </location>
</feature>
<dbReference type="OrthoDB" id="9762826at2"/>
<dbReference type="AlphaFoldDB" id="U4R7H0"/>
<dbReference type="InterPro" id="IPR050398">
    <property type="entry name" value="HssS/ArlS-like"/>
</dbReference>
<dbReference type="Pfam" id="PF00672">
    <property type="entry name" value="HAMP"/>
    <property type="match status" value="1"/>
</dbReference>
<accession>U4R7H0</accession>
<dbReference type="CDD" id="cd00082">
    <property type="entry name" value="HisKA"/>
    <property type="match status" value="1"/>
</dbReference>